<name>A0AAV3ZR67_9GAST</name>
<comment type="caution">
    <text evidence="2">The sequence shown here is derived from an EMBL/GenBank/DDBJ whole genome shotgun (WGS) entry which is preliminary data.</text>
</comment>
<sequence length="77" mass="8712">MPYFKPGRSNSRRMDLCISQTGFANHRSTDAHGDDDDDDKQEEKEKREEKEKGRGEARDKQGIGAGLKPTTGRFLQS</sequence>
<dbReference type="Proteomes" id="UP000735302">
    <property type="component" value="Unassembled WGS sequence"/>
</dbReference>
<accession>A0AAV3ZR67</accession>
<keyword evidence="3" id="KW-1185">Reference proteome</keyword>
<gene>
    <name evidence="2" type="ORF">PoB_002384300</name>
</gene>
<protein>
    <submittedName>
        <fullName evidence="2">Uncharacterized protein</fullName>
    </submittedName>
</protein>
<feature type="compositionally biased region" description="Basic and acidic residues" evidence="1">
    <location>
        <begin position="41"/>
        <end position="61"/>
    </location>
</feature>
<reference evidence="2 3" key="1">
    <citation type="journal article" date="2021" name="Elife">
        <title>Chloroplast acquisition without the gene transfer in kleptoplastic sea slugs, Plakobranchus ocellatus.</title>
        <authorList>
            <person name="Maeda T."/>
            <person name="Takahashi S."/>
            <person name="Yoshida T."/>
            <person name="Shimamura S."/>
            <person name="Takaki Y."/>
            <person name="Nagai Y."/>
            <person name="Toyoda A."/>
            <person name="Suzuki Y."/>
            <person name="Arimoto A."/>
            <person name="Ishii H."/>
            <person name="Satoh N."/>
            <person name="Nishiyama T."/>
            <person name="Hasebe M."/>
            <person name="Maruyama T."/>
            <person name="Minagawa J."/>
            <person name="Obokata J."/>
            <person name="Shigenobu S."/>
        </authorList>
    </citation>
    <scope>NUCLEOTIDE SEQUENCE [LARGE SCALE GENOMIC DNA]</scope>
</reference>
<dbReference type="AlphaFoldDB" id="A0AAV3ZR67"/>
<feature type="region of interest" description="Disordered" evidence="1">
    <location>
        <begin position="1"/>
        <end position="77"/>
    </location>
</feature>
<organism evidence="2 3">
    <name type="scientific">Plakobranchus ocellatus</name>
    <dbReference type="NCBI Taxonomy" id="259542"/>
    <lineage>
        <taxon>Eukaryota</taxon>
        <taxon>Metazoa</taxon>
        <taxon>Spiralia</taxon>
        <taxon>Lophotrochozoa</taxon>
        <taxon>Mollusca</taxon>
        <taxon>Gastropoda</taxon>
        <taxon>Heterobranchia</taxon>
        <taxon>Euthyneura</taxon>
        <taxon>Panpulmonata</taxon>
        <taxon>Sacoglossa</taxon>
        <taxon>Placobranchoidea</taxon>
        <taxon>Plakobranchidae</taxon>
        <taxon>Plakobranchus</taxon>
    </lineage>
</organism>
<dbReference type="EMBL" id="BLXT01002742">
    <property type="protein sequence ID" value="GFN97337.1"/>
    <property type="molecule type" value="Genomic_DNA"/>
</dbReference>
<evidence type="ECO:0000256" key="1">
    <source>
        <dbReference type="SAM" id="MobiDB-lite"/>
    </source>
</evidence>
<evidence type="ECO:0000313" key="2">
    <source>
        <dbReference type="EMBL" id="GFN97337.1"/>
    </source>
</evidence>
<proteinExistence type="predicted"/>
<evidence type="ECO:0000313" key="3">
    <source>
        <dbReference type="Proteomes" id="UP000735302"/>
    </source>
</evidence>